<dbReference type="GO" id="GO:0020037">
    <property type="term" value="F:heme binding"/>
    <property type="evidence" value="ECO:0007669"/>
    <property type="project" value="InterPro"/>
</dbReference>
<gene>
    <name evidence="2" type="ORF">UFOPK2754_01608</name>
    <name evidence="3" type="ORF">UFOPK3139_00358</name>
    <name evidence="4" type="ORF">UFOPK3543_01303</name>
</gene>
<dbReference type="GO" id="GO:0008395">
    <property type="term" value="F:steroid hydroxylase activity"/>
    <property type="evidence" value="ECO:0007669"/>
    <property type="project" value="TreeGrafter"/>
</dbReference>
<dbReference type="PRINTS" id="PR00359">
    <property type="entry name" value="BP450"/>
</dbReference>
<accession>A0A6J6TK88</accession>
<evidence type="ECO:0000313" key="3">
    <source>
        <dbReference type="EMBL" id="CAB4816005.1"/>
    </source>
</evidence>
<evidence type="ECO:0000313" key="2">
    <source>
        <dbReference type="EMBL" id="CAB4747586.1"/>
    </source>
</evidence>
<reference evidence="2" key="1">
    <citation type="submission" date="2020-05" db="EMBL/GenBank/DDBJ databases">
        <authorList>
            <person name="Chiriac C."/>
            <person name="Salcher M."/>
            <person name="Ghai R."/>
            <person name="Kavagutti S V."/>
        </authorList>
    </citation>
    <scope>NUCLEOTIDE SEQUENCE</scope>
</reference>
<evidence type="ECO:0000313" key="4">
    <source>
        <dbReference type="EMBL" id="CAB4908214.1"/>
    </source>
</evidence>
<sequence>MKSAEDGVSDSTTWQLPQAFDEPTPFYEWLRTHAPVWRVPGTTTSLVSRWADVVDATARVDDFSSNLTALIYTNADGSLGEFDTGGLGANTQVLAVADPPSHGPQRKLVVPHLTAQRLAALEHTVDATAAELMQAGLDAGRIEWMGAVGDRLPMTLVAQIIGLPTEDVPQLIEWAYLGTELLAGVHGLDEMGRLSAAAAAHGSYLGAQLERAVAQPQDDLIGDLARAVQRDDLSTEQAVGSLVVLVGAGGESTAGLIGNAARILAEQPMLQAQLRADLPLVPRFLEEVLRLESPFRGHYRTVRRDTVLAGTALHAGEHLLLLWAAANRDPAEFSTPDDVDLERRISTGHISFGRGIHFCVGAPLARLEARAAVSALLRGTSSFTLDPDDPPARVPSIFVRRHARLPLVVQP</sequence>
<dbReference type="InterPro" id="IPR001128">
    <property type="entry name" value="Cyt_P450"/>
</dbReference>
<name>A0A6J6TK88_9ZZZZ</name>
<dbReference type="InterPro" id="IPR036396">
    <property type="entry name" value="Cyt_P450_sf"/>
</dbReference>
<comment type="similarity">
    <text evidence="1">Belongs to the cytochrome P450 family.</text>
</comment>
<dbReference type="EMBL" id="CAFABA010000008">
    <property type="protein sequence ID" value="CAB4816005.1"/>
    <property type="molecule type" value="Genomic_DNA"/>
</dbReference>
<dbReference type="GO" id="GO:0005506">
    <property type="term" value="F:iron ion binding"/>
    <property type="evidence" value="ECO:0007669"/>
    <property type="project" value="InterPro"/>
</dbReference>
<dbReference type="PANTHER" id="PTHR46696:SF4">
    <property type="entry name" value="BIOTIN BIOSYNTHESIS CYTOCHROME P450"/>
    <property type="match status" value="1"/>
</dbReference>
<dbReference type="GO" id="GO:0036199">
    <property type="term" value="F:cholest-4-en-3-one 26-monooxygenase activity"/>
    <property type="evidence" value="ECO:0007669"/>
    <property type="project" value="TreeGrafter"/>
</dbReference>
<dbReference type="InterPro" id="IPR002397">
    <property type="entry name" value="Cyt_P450_B"/>
</dbReference>
<dbReference type="EMBL" id="CAEZYR010000055">
    <property type="protein sequence ID" value="CAB4747586.1"/>
    <property type="molecule type" value="Genomic_DNA"/>
</dbReference>
<dbReference type="Pfam" id="PF00067">
    <property type="entry name" value="p450"/>
    <property type="match status" value="1"/>
</dbReference>
<dbReference type="SUPFAM" id="SSF48264">
    <property type="entry name" value="Cytochrome P450"/>
    <property type="match status" value="1"/>
</dbReference>
<evidence type="ECO:0000256" key="1">
    <source>
        <dbReference type="ARBA" id="ARBA00010617"/>
    </source>
</evidence>
<dbReference type="EMBL" id="CAFBMH010000040">
    <property type="protein sequence ID" value="CAB4908214.1"/>
    <property type="molecule type" value="Genomic_DNA"/>
</dbReference>
<proteinExistence type="inferred from homology"/>
<dbReference type="Gene3D" id="1.10.630.10">
    <property type="entry name" value="Cytochrome P450"/>
    <property type="match status" value="1"/>
</dbReference>
<protein>
    <submittedName>
        <fullName evidence="2">Unannotated protein</fullName>
    </submittedName>
</protein>
<organism evidence="2">
    <name type="scientific">freshwater metagenome</name>
    <dbReference type="NCBI Taxonomy" id="449393"/>
    <lineage>
        <taxon>unclassified sequences</taxon>
        <taxon>metagenomes</taxon>
        <taxon>ecological metagenomes</taxon>
    </lineage>
</organism>
<dbReference type="PROSITE" id="PS00086">
    <property type="entry name" value="CYTOCHROME_P450"/>
    <property type="match status" value="1"/>
</dbReference>
<dbReference type="PANTHER" id="PTHR46696">
    <property type="entry name" value="P450, PUTATIVE (EUROFUNG)-RELATED"/>
    <property type="match status" value="1"/>
</dbReference>
<dbReference type="InterPro" id="IPR017972">
    <property type="entry name" value="Cyt_P450_CS"/>
</dbReference>
<dbReference type="GO" id="GO:0006707">
    <property type="term" value="P:cholesterol catabolic process"/>
    <property type="evidence" value="ECO:0007669"/>
    <property type="project" value="TreeGrafter"/>
</dbReference>
<dbReference type="AlphaFoldDB" id="A0A6J6TK88"/>